<dbReference type="STRING" id="1777137.AWB76_03270"/>
<evidence type="ECO:0000256" key="1">
    <source>
        <dbReference type="ARBA" id="ARBA00022612"/>
    </source>
</evidence>
<dbReference type="Pfam" id="PF03237">
    <property type="entry name" value="Terminase_6N"/>
    <property type="match status" value="1"/>
</dbReference>
<name>A0A158AX76_9BURK</name>
<organism evidence="3 4">
    <name type="scientific">Caballeronia temeraria</name>
    <dbReference type="NCBI Taxonomy" id="1777137"/>
    <lineage>
        <taxon>Bacteria</taxon>
        <taxon>Pseudomonadati</taxon>
        <taxon>Pseudomonadota</taxon>
        <taxon>Betaproteobacteria</taxon>
        <taxon>Burkholderiales</taxon>
        <taxon>Burkholderiaceae</taxon>
        <taxon>Caballeronia</taxon>
    </lineage>
</organism>
<evidence type="ECO:0000313" key="4">
    <source>
        <dbReference type="Proteomes" id="UP000054624"/>
    </source>
</evidence>
<dbReference type="Gene3D" id="3.30.420.240">
    <property type="match status" value="1"/>
</dbReference>
<dbReference type="EMBL" id="FCOI02000009">
    <property type="protein sequence ID" value="SAK62568.1"/>
    <property type="molecule type" value="Genomic_DNA"/>
</dbReference>
<evidence type="ECO:0000259" key="2">
    <source>
        <dbReference type="Pfam" id="PF17289"/>
    </source>
</evidence>
<proteinExistence type="predicted"/>
<dbReference type="AlphaFoldDB" id="A0A158AX76"/>
<reference evidence="4" key="1">
    <citation type="submission" date="2016-01" db="EMBL/GenBank/DDBJ databases">
        <authorList>
            <person name="Peeters Charlotte."/>
        </authorList>
    </citation>
    <scope>NUCLEOTIDE SEQUENCE [LARGE SCALE GENOMIC DNA]</scope>
</reference>
<dbReference type="Proteomes" id="UP000054624">
    <property type="component" value="Unassembled WGS sequence"/>
</dbReference>
<feature type="domain" description="Terminase large subunit gp17-like C-terminal" evidence="2">
    <location>
        <begin position="296"/>
        <end position="414"/>
    </location>
</feature>
<keyword evidence="4" id="KW-1185">Reference proteome</keyword>
<dbReference type="InterPro" id="IPR035421">
    <property type="entry name" value="Terminase_6C"/>
</dbReference>
<keyword evidence="1" id="KW-1188">Viral release from host cell</keyword>
<dbReference type="Pfam" id="PF17289">
    <property type="entry name" value="Terminase_6C"/>
    <property type="match status" value="1"/>
</dbReference>
<dbReference type="InterPro" id="IPR006517">
    <property type="entry name" value="Phage_terminase_lsu-like_C"/>
</dbReference>
<protein>
    <submittedName>
        <fullName evidence="3">Phage protein</fullName>
    </submittedName>
</protein>
<gene>
    <name evidence="3" type="ORF">AWB76_03270</name>
</gene>
<evidence type="ECO:0000313" key="3">
    <source>
        <dbReference type="EMBL" id="SAK62568.1"/>
    </source>
</evidence>
<sequence>MLVAARDSLIVYSLMVDARYRANRFHRFLAAALEKAVTEGRGRIMVFAPPQHGKSEIVSRKLPAWIMGRHPDWPIIAASYGDDLVELNGGAVRGMVASPMHRAIFPESQIDPSNSAKRDFKTTASGHYLGVTIRGGGTGFPARCMLIDDPFKSRAEAESGTFREHVKDWYRSVVSTRLAEDSILIVMHTRWHEDDLAGWLLREHAHEDWTVINLPAIAEEDDAMGRRPGEPLVPERFSAKALDQKRITVGSREWVALYQQRPAPKGGGVFRKDWLKFYEQKDLMRAVWMMNRYLLIDPARTQKKTSDYTAIIVVGLHVDGNYYLIDAIYDRLTLKQRGETVIDMHRKWTPALTGYKRTGHEQDIEYLSEVQGRENYRFGVVALAESGSKEDRIKRLAPNFEAEKWWFPRTMWKTGSDEQPRDLIAQFIDEEYAAFPAGRHDDFLDCLSGIKDIDARWPMGAPQRSRSKSKSEGFIV</sequence>
<dbReference type="NCBIfam" id="TIGR01630">
    <property type="entry name" value="psiM2_ORF9"/>
    <property type="match status" value="1"/>
</dbReference>
<accession>A0A158AX76</accession>